<gene>
    <name evidence="2" type="ORF">E4O92_05400</name>
</gene>
<accession>A0A4Y9T2P6</accession>
<dbReference type="Pfam" id="PF02082">
    <property type="entry name" value="Rrf2"/>
    <property type="match status" value="1"/>
</dbReference>
<keyword evidence="1" id="KW-0238">DNA-binding</keyword>
<protein>
    <submittedName>
        <fullName evidence="2">Rrf2 family transcriptional regulator</fullName>
    </submittedName>
</protein>
<dbReference type="InterPro" id="IPR036390">
    <property type="entry name" value="WH_DNA-bd_sf"/>
</dbReference>
<dbReference type="PANTHER" id="PTHR33221">
    <property type="entry name" value="WINGED HELIX-TURN-HELIX TRANSCRIPTIONAL REGULATOR, RRF2 FAMILY"/>
    <property type="match status" value="1"/>
</dbReference>
<evidence type="ECO:0000256" key="1">
    <source>
        <dbReference type="ARBA" id="ARBA00023125"/>
    </source>
</evidence>
<dbReference type="GO" id="GO:0003700">
    <property type="term" value="F:DNA-binding transcription factor activity"/>
    <property type="evidence" value="ECO:0007669"/>
    <property type="project" value="TreeGrafter"/>
</dbReference>
<name>A0A4Y9T2P6_9BURK</name>
<sequence length="155" mass="17010">MRLTSYTDYALRTLMYLALNRDRLITIGDIAQAHDIAKNHLTKVVHQLGTLGFIETVRGRSGGLRLGREPADIRIGEVVRQTESDFYMASCFDANAPGCLYAAGCELRGAMARATNAFLEVLDNLTLEQMVARDPQMPGGAGVQPVQLHFKRTAA</sequence>
<dbReference type="OrthoDB" id="9795923at2"/>
<dbReference type="GO" id="GO:0003677">
    <property type="term" value="F:DNA binding"/>
    <property type="evidence" value="ECO:0007669"/>
    <property type="project" value="UniProtKB-KW"/>
</dbReference>
<dbReference type="Gene3D" id="1.10.10.10">
    <property type="entry name" value="Winged helix-like DNA-binding domain superfamily/Winged helix DNA-binding domain"/>
    <property type="match status" value="1"/>
</dbReference>
<dbReference type="RefSeq" id="WP_135188732.1">
    <property type="nucleotide sequence ID" value="NZ_SPUM01000034.1"/>
</dbReference>
<dbReference type="InterPro" id="IPR000944">
    <property type="entry name" value="Tscrpt_reg_Rrf2"/>
</dbReference>
<evidence type="ECO:0000313" key="3">
    <source>
        <dbReference type="Proteomes" id="UP000297258"/>
    </source>
</evidence>
<dbReference type="PROSITE" id="PS51197">
    <property type="entry name" value="HTH_RRF2_2"/>
    <property type="match status" value="1"/>
</dbReference>
<organism evidence="2 3">
    <name type="scientific">Massilia horti</name>
    <dbReference type="NCBI Taxonomy" id="2562153"/>
    <lineage>
        <taxon>Bacteria</taxon>
        <taxon>Pseudomonadati</taxon>
        <taxon>Pseudomonadota</taxon>
        <taxon>Betaproteobacteria</taxon>
        <taxon>Burkholderiales</taxon>
        <taxon>Oxalobacteraceae</taxon>
        <taxon>Telluria group</taxon>
        <taxon>Massilia</taxon>
    </lineage>
</organism>
<dbReference type="SUPFAM" id="SSF46785">
    <property type="entry name" value="Winged helix' DNA-binding domain"/>
    <property type="match status" value="1"/>
</dbReference>
<dbReference type="AlphaFoldDB" id="A0A4Y9T2P6"/>
<keyword evidence="3" id="KW-1185">Reference proteome</keyword>
<comment type="caution">
    <text evidence="2">The sequence shown here is derived from an EMBL/GenBank/DDBJ whole genome shotgun (WGS) entry which is preliminary data.</text>
</comment>
<dbReference type="NCBIfam" id="TIGR00738">
    <property type="entry name" value="rrf2_super"/>
    <property type="match status" value="1"/>
</dbReference>
<dbReference type="GO" id="GO:0005829">
    <property type="term" value="C:cytosol"/>
    <property type="evidence" value="ECO:0007669"/>
    <property type="project" value="TreeGrafter"/>
</dbReference>
<dbReference type="PANTHER" id="PTHR33221:SF4">
    <property type="entry name" value="HTH-TYPE TRANSCRIPTIONAL REPRESSOR NSRR"/>
    <property type="match status" value="1"/>
</dbReference>
<evidence type="ECO:0000313" key="2">
    <source>
        <dbReference type="EMBL" id="TFW33869.1"/>
    </source>
</evidence>
<proteinExistence type="predicted"/>
<dbReference type="EMBL" id="SPUM01000034">
    <property type="protein sequence ID" value="TFW33869.1"/>
    <property type="molecule type" value="Genomic_DNA"/>
</dbReference>
<reference evidence="2 3" key="1">
    <citation type="submission" date="2019-03" db="EMBL/GenBank/DDBJ databases">
        <title>Draft genome of Massilia hortus sp. nov., a novel bacterial species of the Oxalobacteraceae family.</title>
        <authorList>
            <person name="Peta V."/>
            <person name="Raths R."/>
            <person name="Bucking H."/>
        </authorList>
    </citation>
    <scope>NUCLEOTIDE SEQUENCE [LARGE SCALE GENOMIC DNA]</scope>
    <source>
        <strain evidence="2 3">ONC3</strain>
    </source>
</reference>
<dbReference type="Proteomes" id="UP000297258">
    <property type="component" value="Unassembled WGS sequence"/>
</dbReference>
<dbReference type="InterPro" id="IPR036388">
    <property type="entry name" value="WH-like_DNA-bd_sf"/>
</dbReference>